<keyword evidence="5" id="KW-1185">Reference proteome</keyword>
<dbReference type="OrthoDB" id="8117402at2759"/>
<keyword evidence="1" id="KW-0863">Zinc-finger</keyword>
<comment type="caution">
    <text evidence="4">The sequence shown here is derived from an EMBL/GenBank/DDBJ whole genome shotgun (WGS) entry which is preliminary data.</text>
</comment>
<evidence type="ECO:0000256" key="2">
    <source>
        <dbReference type="SAM" id="MobiDB-lite"/>
    </source>
</evidence>
<dbReference type="InterPro" id="IPR013087">
    <property type="entry name" value="Znf_C2H2_type"/>
</dbReference>
<dbReference type="GO" id="GO:0008270">
    <property type="term" value="F:zinc ion binding"/>
    <property type="evidence" value="ECO:0007669"/>
    <property type="project" value="UniProtKB-KW"/>
</dbReference>
<feature type="compositionally biased region" description="Basic and acidic residues" evidence="2">
    <location>
        <begin position="178"/>
        <end position="190"/>
    </location>
</feature>
<sequence length="391" mass="43977">MSVVREDGRWYCKPCSRVFPNWEAILKHKQYMRRTGSETHIHCKFCGQDFETRAAENSHIIQNHPQEQKLDCPGCGRGPFPRLASLVSHIEKGDCNRIDAFLLDEVRGEKLKFPTQIERLTKEPVKNNFAGYVSPKHGATGPRHAWREARDPGFGLTAADFPRLSGRTRGATATSSKSDGDEKYQGEEKTAWGSEGNLLSKSTAAQQATKNKVNSATARSTRMVVESMDPHDPDNPAFNAGRYYSDILEQYICPRRSFKTLTSITSHVESSTQNCRMRDTDGYEAYLDQLMAGIVEVEEKRNEDGTLQYKTAEKARVTFRGVKKDTTKDHGEVHCTSPHCFSSSRQSVRKHGQQLEAVPHHIGHIGRRRARRGAVHKHTGDYDAPTVGAYD</sequence>
<keyword evidence="1" id="KW-0479">Metal-binding</keyword>
<dbReference type="Proteomes" id="UP000243498">
    <property type="component" value="Unassembled WGS sequence"/>
</dbReference>
<evidence type="ECO:0000313" key="4">
    <source>
        <dbReference type="EMBL" id="OAA41655.1"/>
    </source>
</evidence>
<feature type="region of interest" description="Disordered" evidence="2">
    <location>
        <begin position="157"/>
        <end position="218"/>
    </location>
</feature>
<accession>A0A167CWG2</accession>
<dbReference type="EMBL" id="AZHC01000015">
    <property type="protein sequence ID" value="OAA41655.1"/>
    <property type="molecule type" value="Genomic_DNA"/>
</dbReference>
<organism evidence="4 5">
    <name type="scientific">Metarhizium rileyi (strain RCEF 4871)</name>
    <name type="common">Nomuraea rileyi</name>
    <dbReference type="NCBI Taxonomy" id="1649241"/>
    <lineage>
        <taxon>Eukaryota</taxon>
        <taxon>Fungi</taxon>
        <taxon>Dikarya</taxon>
        <taxon>Ascomycota</taxon>
        <taxon>Pezizomycotina</taxon>
        <taxon>Sordariomycetes</taxon>
        <taxon>Hypocreomycetidae</taxon>
        <taxon>Hypocreales</taxon>
        <taxon>Clavicipitaceae</taxon>
        <taxon>Metarhizium</taxon>
    </lineage>
</organism>
<dbReference type="PROSITE" id="PS00028">
    <property type="entry name" value="ZINC_FINGER_C2H2_1"/>
    <property type="match status" value="1"/>
</dbReference>
<dbReference type="STRING" id="1081105.A0A167CWG2"/>
<evidence type="ECO:0000259" key="3">
    <source>
        <dbReference type="PROSITE" id="PS50157"/>
    </source>
</evidence>
<protein>
    <submittedName>
        <fullName evidence="4">Zinc finger, C2H2</fullName>
    </submittedName>
</protein>
<gene>
    <name evidence="4" type="ORF">NOR_05163</name>
</gene>
<dbReference type="AlphaFoldDB" id="A0A167CWG2"/>
<feature type="region of interest" description="Disordered" evidence="2">
    <location>
        <begin position="362"/>
        <end position="391"/>
    </location>
</feature>
<dbReference type="OMA" id="MTHIEEG"/>
<proteinExistence type="predicted"/>
<feature type="compositionally biased region" description="Polar residues" evidence="2">
    <location>
        <begin position="197"/>
        <end position="218"/>
    </location>
</feature>
<dbReference type="PROSITE" id="PS50157">
    <property type="entry name" value="ZINC_FINGER_C2H2_2"/>
    <property type="match status" value="1"/>
</dbReference>
<feature type="compositionally biased region" description="Basic residues" evidence="2">
    <location>
        <begin position="362"/>
        <end position="377"/>
    </location>
</feature>
<feature type="domain" description="C2H2-type" evidence="3">
    <location>
        <begin position="41"/>
        <end position="69"/>
    </location>
</feature>
<dbReference type="Gene3D" id="3.30.160.60">
    <property type="entry name" value="Classic Zinc Finger"/>
    <property type="match status" value="1"/>
</dbReference>
<evidence type="ECO:0000256" key="1">
    <source>
        <dbReference type="PROSITE-ProRule" id="PRU00042"/>
    </source>
</evidence>
<name>A0A167CWG2_METRR</name>
<reference evidence="4 5" key="1">
    <citation type="journal article" date="2016" name="Genome Biol. Evol.">
        <title>Divergent and convergent evolution of fungal pathogenicity.</title>
        <authorList>
            <person name="Shang Y."/>
            <person name="Xiao G."/>
            <person name="Zheng P."/>
            <person name="Cen K."/>
            <person name="Zhan S."/>
            <person name="Wang C."/>
        </authorList>
    </citation>
    <scope>NUCLEOTIDE SEQUENCE [LARGE SCALE GENOMIC DNA]</scope>
    <source>
        <strain evidence="4 5">RCEF 4871</strain>
    </source>
</reference>
<evidence type="ECO:0000313" key="5">
    <source>
        <dbReference type="Proteomes" id="UP000243498"/>
    </source>
</evidence>
<keyword evidence="1" id="KW-0862">Zinc</keyword>